<keyword evidence="5 7" id="KW-1133">Transmembrane helix</keyword>
<evidence type="ECO:0000256" key="7">
    <source>
        <dbReference type="SAM" id="Phobius"/>
    </source>
</evidence>
<protein>
    <submittedName>
        <fullName evidence="9">Membrane protein DedA with SNARE-associated domain</fullName>
    </submittedName>
</protein>
<keyword evidence="4 7" id="KW-0812">Transmembrane</keyword>
<evidence type="ECO:0000256" key="3">
    <source>
        <dbReference type="ARBA" id="ARBA00022475"/>
    </source>
</evidence>
<dbReference type="Pfam" id="PF09335">
    <property type="entry name" value="VTT_dom"/>
    <property type="match status" value="1"/>
</dbReference>
<reference evidence="9 10" key="1">
    <citation type="submission" date="2018-10" db="EMBL/GenBank/DDBJ databases">
        <title>Genomic Encyclopedia of Archaeal and Bacterial Type Strains, Phase II (KMG-II): from individual species to whole genera.</title>
        <authorList>
            <person name="Goeker M."/>
        </authorList>
    </citation>
    <scope>NUCLEOTIDE SEQUENCE [LARGE SCALE GENOMIC DNA]</scope>
    <source>
        <strain evidence="9 10">DSM 14954</strain>
    </source>
</reference>
<feature type="transmembrane region" description="Helical" evidence="7">
    <location>
        <begin position="201"/>
        <end position="222"/>
    </location>
</feature>
<evidence type="ECO:0000256" key="5">
    <source>
        <dbReference type="ARBA" id="ARBA00022989"/>
    </source>
</evidence>
<comment type="subcellular location">
    <subcellularLocation>
        <location evidence="1">Cell membrane</location>
        <topology evidence="1">Multi-pass membrane protein</topology>
    </subcellularLocation>
</comment>
<dbReference type="Proteomes" id="UP000278962">
    <property type="component" value="Unassembled WGS sequence"/>
</dbReference>
<organism evidence="9 10">
    <name type="scientific">Solirubrobacter pauli</name>
    <dbReference type="NCBI Taxonomy" id="166793"/>
    <lineage>
        <taxon>Bacteria</taxon>
        <taxon>Bacillati</taxon>
        <taxon>Actinomycetota</taxon>
        <taxon>Thermoleophilia</taxon>
        <taxon>Solirubrobacterales</taxon>
        <taxon>Solirubrobacteraceae</taxon>
        <taxon>Solirubrobacter</taxon>
    </lineage>
</organism>
<feature type="domain" description="VTT" evidence="8">
    <location>
        <begin position="68"/>
        <end position="188"/>
    </location>
</feature>
<evidence type="ECO:0000256" key="2">
    <source>
        <dbReference type="ARBA" id="ARBA00010792"/>
    </source>
</evidence>
<evidence type="ECO:0000256" key="6">
    <source>
        <dbReference type="ARBA" id="ARBA00023136"/>
    </source>
</evidence>
<evidence type="ECO:0000313" key="10">
    <source>
        <dbReference type="Proteomes" id="UP000278962"/>
    </source>
</evidence>
<dbReference type="InterPro" id="IPR032816">
    <property type="entry name" value="VTT_dom"/>
</dbReference>
<dbReference type="AlphaFoldDB" id="A0A660LBH4"/>
<evidence type="ECO:0000313" key="9">
    <source>
        <dbReference type="EMBL" id="RKQ91575.1"/>
    </source>
</evidence>
<accession>A0A660LBH4</accession>
<dbReference type="PANTHER" id="PTHR42709">
    <property type="entry name" value="ALKALINE PHOSPHATASE LIKE PROTEIN"/>
    <property type="match status" value="1"/>
</dbReference>
<comment type="caution">
    <text evidence="9">The sequence shown here is derived from an EMBL/GenBank/DDBJ whole genome shotgun (WGS) entry which is preliminary data.</text>
</comment>
<keyword evidence="10" id="KW-1185">Reference proteome</keyword>
<proteinExistence type="inferred from homology"/>
<name>A0A660LBH4_9ACTN</name>
<sequence length="231" mass="25540">MSEDGAAVPNNAQPSPLPWEGKAQPADKFLMGAIVASGLYLLALMPLTPGLLAHPYILVLLKGSMSGMVTLGGMVRIGEASLPLVVLVSIPGMMMFDWLYWWAGRRWGRRAIDVFIGNHPKAEKRAQRLERLTRRWGWLAIVIAYFQPVPNVLIYAAAGWTRMKLWKFLVLDAIGSGLWIALCIGLGYAIGQEAVDTAKAISRYGLYLGLGLIVVVFVRQYYVASRQARRP</sequence>
<dbReference type="OrthoDB" id="3727474at2"/>
<feature type="transmembrane region" description="Helical" evidence="7">
    <location>
        <begin position="136"/>
        <end position="156"/>
    </location>
</feature>
<gene>
    <name evidence="9" type="ORF">C8N24_1398</name>
</gene>
<comment type="similarity">
    <text evidence="2">Belongs to the DedA family.</text>
</comment>
<evidence type="ECO:0000259" key="8">
    <source>
        <dbReference type="Pfam" id="PF09335"/>
    </source>
</evidence>
<feature type="transmembrane region" description="Helical" evidence="7">
    <location>
        <begin position="82"/>
        <end position="103"/>
    </location>
</feature>
<dbReference type="EMBL" id="RBIL01000001">
    <property type="protein sequence ID" value="RKQ91575.1"/>
    <property type="molecule type" value="Genomic_DNA"/>
</dbReference>
<dbReference type="RefSeq" id="WP_121249304.1">
    <property type="nucleotide sequence ID" value="NZ_RBIL01000001.1"/>
</dbReference>
<dbReference type="InterPro" id="IPR051311">
    <property type="entry name" value="DedA_domain"/>
</dbReference>
<keyword evidence="3" id="KW-1003">Cell membrane</keyword>
<feature type="transmembrane region" description="Helical" evidence="7">
    <location>
        <begin position="168"/>
        <end position="189"/>
    </location>
</feature>
<dbReference type="GO" id="GO:0005886">
    <property type="term" value="C:plasma membrane"/>
    <property type="evidence" value="ECO:0007669"/>
    <property type="project" value="UniProtKB-SubCell"/>
</dbReference>
<keyword evidence="6 7" id="KW-0472">Membrane</keyword>
<evidence type="ECO:0000256" key="4">
    <source>
        <dbReference type="ARBA" id="ARBA00022692"/>
    </source>
</evidence>
<evidence type="ECO:0000256" key="1">
    <source>
        <dbReference type="ARBA" id="ARBA00004651"/>
    </source>
</evidence>
<dbReference type="PANTHER" id="PTHR42709:SF6">
    <property type="entry name" value="UNDECAPRENYL PHOSPHATE TRANSPORTER A"/>
    <property type="match status" value="1"/>
</dbReference>